<proteinExistence type="predicted"/>
<dbReference type="EMBL" id="JAVHNS010000003">
    <property type="protein sequence ID" value="KAK6360115.1"/>
    <property type="molecule type" value="Genomic_DNA"/>
</dbReference>
<accession>A0AAV9VK39</accession>
<protein>
    <submittedName>
        <fullName evidence="1">Uncharacterized protein</fullName>
    </submittedName>
</protein>
<dbReference type="AlphaFoldDB" id="A0AAV9VK39"/>
<reference evidence="1 2" key="1">
    <citation type="submission" date="2019-10" db="EMBL/GenBank/DDBJ databases">
        <authorList>
            <person name="Palmer J.M."/>
        </authorList>
    </citation>
    <scope>NUCLEOTIDE SEQUENCE [LARGE SCALE GENOMIC DNA]</scope>
    <source>
        <strain evidence="1 2">TWF730</strain>
    </source>
</reference>
<keyword evidence="2" id="KW-1185">Reference proteome</keyword>
<evidence type="ECO:0000313" key="2">
    <source>
        <dbReference type="Proteomes" id="UP001373714"/>
    </source>
</evidence>
<organism evidence="1 2">
    <name type="scientific">Orbilia blumenaviensis</name>
    <dbReference type="NCBI Taxonomy" id="1796055"/>
    <lineage>
        <taxon>Eukaryota</taxon>
        <taxon>Fungi</taxon>
        <taxon>Dikarya</taxon>
        <taxon>Ascomycota</taxon>
        <taxon>Pezizomycotina</taxon>
        <taxon>Orbiliomycetes</taxon>
        <taxon>Orbiliales</taxon>
        <taxon>Orbiliaceae</taxon>
        <taxon>Orbilia</taxon>
    </lineage>
</organism>
<name>A0AAV9VK39_9PEZI</name>
<evidence type="ECO:0000313" key="1">
    <source>
        <dbReference type="EMBL" id="KAK6360115.1"/>
    </source>
</evidence>
<comment type="caution">
    <text evidence="1">The sequence shown here is derived from an EMBL/GenBank/DDBJ whole genome shotgun (WGS) entry which is preliminary data.</text>
</comment>
<gene>
    <name evidence="1" type="ORF">TWF730_006268</name>
</gene>
<dbReference type="Proteomes" id="UP001373714">
    <property type="component" value="Unassembled WGS sequence"/>
</dbReference>
<sequence>MRYTGLADNKLFGIHRYFIGDYHNSISFSCEINQDDSKISKFLIIRPSYEVVGLGSDGYIRELVADISDSPILDEPFFSPFVDMEAVRAGAAKGIPQISQLSLDGVDGSDVDKEIRSDQEQLRGFLRMKQKRITVGIWVATPSEGMIVENEFSYSPCEGATVRQTMQRVWGLLFPMIRESTIEFVAPFQIDFDGFYCPTGDYLMVVLRNGVYKSRKDHHSGLKTPVILEDEGKWGSLVELIGDF</sequence>